<comment type="caution">
    <text evidence="3">The sequence shown here is derived from an EMBL/GenBank/DDBJ whole genome shotgun (WGS) entry which is preliminary data.</text>
</comment>
<dbReference type="Gene3D" id="3.20.20.70">
    <property type="entry name" value="Aldolase class I"/>
    <property type="match status" value="1"/>
</dbReference>
<dbReference type="GO" id="GO:0008270">
    <property type="term" value="F:zinc ion binding"/>
    <property type="evidence" value="ECO:0007669"/>
    <property type="project" value="InterPro"/>
</dbReference>
<feature type="binding site" evidence="2">
    <location>
        <position position="134"/>
    </location>
    <ligand>
        <name>Zn(2+)</name>
        <dbReference type="ChEBI" id="CHEBI:29105"/>
        <label>2</label>
    </ligand>
</feature>
<dbReference type="GO" id="GO:0016832">
    <property type="term" value="F:aldehyde-lyase activity"/>
    <property type="evidence" value="ECO:0007669"/>
    <property type="project" value="InterPro"/>
</dbReference>
<evidence type="ECO:0000313" key="4">
    <source>
        <dbReference type="Proteomes" id="UP000230595"/>
    </source>
</evidence>
<name>A0A2M7CQ16_9BACT</name>
<accession>A0A2M7CQ16</accession>
<dbReference type="Proteomes" id="UP000230595">
    <property type="component" value="Unassembled WGS sequence"/>
</dbReference>
<dbReference type="PANTHER" id="PTHR30304">
    <property type="entry name" value="D-TAGATOSE-1,6-BISPHOSPHATE ALDOLASE"/>
    <property type="match status" value="1"/>
</dbReference>
<reference evidence="4" key="1">
    <citation type="submission" date="2017-09" db="EMBL/GenBank/DDBJ databases">
        <title>Depth-based differentiation of microbial function through sediment-hosted aquifers and enrichment of novel symbionts in the deep terrestrial subsurface.</title>
        <authorList>
            <person name="Probst A.J."/>
            <person name="Ladd B."/>
            <person name="Jarett J.K."/>
            <person name="Geller-Mcgrath D.E."/>
            <person name="Sieber C.M.K."/>
            <person name="Emerson J.B."/>
            <person name="Anantharaman K."/>
            <person name="Thomas B.C."/>
            <person name="Malmstrom R."/>
            <person name="Stieglmeier M."/>
            <person name="Klingl A."/>
            <person name="Woyke T."/>
            <person name="Ryan C.M."/>
            <person name="Banfield J.F."/>
        </authorList>
    </citation>
    <scope>NUCLEOTIDE SEQUENCE [LARGE SCALE GENOMIC DNA]</scope>
</reference>
<evidence type="ECO:0000313" key="3">
    <source>
        <dbReference type="EMBL" id="PIV31757.1"/>
    </source>
</evidence>
<gene>
    <name evidence="3" type="ORF">COS33_01520</name>
</gene>
<dbReference type="SUPFAM" id="SSF51569">
    <property type="entry name" value="Aldolase"/>
    <property type="match status" value="1"/>
</dbReference>
<keyword evidence="2" id="KW-0479">Metal-binding</keyword>
<dbReference type="Pfam" id="PF01116">
    <property type="entry name" value="F_bP_aldolase"/>
    <property type="match status" value="1"/>
</dbReference>
<protein>
    <submittedName>
        <fullName evidence="3">Tagatose-bisphosphate aldolase</fullName>
    </submittedName>
</protein>
<evidence type="ECO:0000256" key="2">
    <source>
        <dbReference type="PIRSR" id="PIRSR001359-3"/>
    </source>
</evidence>
<dbReference type="InterPro" id="IPR050246">
    <property type="entry name" value="Class_II_FBP_aldolase"/>
</dbReference>
<proteinExistence type="predicted"/>
<dbReference type="CDD" id="cd00947">
    <property type="entry name" value="TBP_aldolase_IIB"/>
    <property type="match status" value="1"/>
</dbReference>
<dbReference type="InterPro" id="IPR000771">
    <property type="entry name" value="FBA_II"/>
</dbReference>
<dbReference type="AlphaFoldDB" id="A0A2M7CQ16"/>
<dbReference type="PIRSF" id="PIRSF001359">
    <property type="entry name" value="F_bP_aldolase_II"/>
    <property type="match status" value="1"/>
</dbReference>
<keyword evidence="2" id="KW-0862">Zinc</keyword>
<dbReference type="EMBL" id="PEUH01000033">
    <property type="protein sequence ID" value="PIV31757.1"/>
    <property type="molecule type" value="Genomic_DNA"/>
</dbReference>
<comment type="cofactor">
    <cofactor evidence="2">
        <name>Zn(2+)</name>
        <dbReference type="ChEBI" id="CHEBI:29105"/>
    </cofactor>
    <text evidence="2">Binds 2 Zn(2+) ions per subunit. One is catalytic and the other provides a structural contribution.</text>
</comment>
<feature type="binding site" evidence="2">
    <location>
        <position position="185"/>
    </location>
    <ligand>
        <name>Zn(2+)</name>
        <dbReference type="ChEBI" id="CHEBI:29105"/>
        <label>1</label>
        <note>catalytic</note>
    </ligand>
</feature>
<dbReference type="InterPro" id="IPR013785">
    <property type="entry name" value="Aldolase_TIM"/>
</dbReference>
<organism evidence="3 4">
    <name type="scientific">Candidatus Wolfebacteria bacterium CG02_land_8_20_14_3_00_37_12</name>
    <dbReference type="NCBI Taxonomy" id="1975066"/>
    <lineage>
        <taxon>Bacteria</taxon>
        <taxon>Candidatus Wolfeibacteriota</taxon>
    </lineage>
</organism>
<dbReference type="NCBIfam" id="TIGR00167">
    <property type="entry name" value="cbbA"/>
    <property type="match status" value="1"/>
</dbReference>
<dbReference type="GO" id="GO:0005975">
    <property type="term" value="P:carbohydrate metabolic process"/>
    <property type="evidence" value="ECO:0007669"/>
    <property type="project" value="InterPro"/>
</dbReference>
<feature type="binding site" evidence="2">
    <location>
        <position position="215"/>
    </location>
    <ligand>
        <name>Zn(2+)</name>
        <dbReference type="ChEBI" id="CHEBI:29105"/>
        <label>1</label>
        <note>catalytic</note>
    </ligand>
</feature>
<evidence type="ECO:0000256" key="1">
    <source>
        <dbReference type="PIRSR" id="PIRSR001359-1"/>
    </source>
</evidence>
<dbReference type="PANTHER" id="PTHR30304:SF0">
    <property type="entry name" value="D-TAGATOSE-1,6-BISPHOSPHATE ALDOLASE SUBUNIT GATY-RELATED"/>
    <property type="match status" value="1"/>
</dbReference>
<sequence length="291" mass="32240">MKTLRQIIKEAEQSRTAIGHFNISECVALKGIFKAAQELNLPVIIGLSEGEQNFFGTKNAALIIKNLRQEFNWPIFINSDHTKSLEKIKEAVEAGFDSVHFDGGKLPFEENIKKTKEVVEYAKSINPNILVEAELGYLGASSMILKEIPKGAAIKEEDLTKPEQAAQFVKETGVDLLAPAVGNIHGMFKNAPNPHIDLARIGKIKELAGVPLVLHGGSGIRDEEFIKAIDAGISIIHINTEIRLAWRQGMEKALAENSEEITPYKILPAAIEEIKKATERRMRLFGRILDK</sequence>
<feature type="binding site" evidence="2">
    <location>
        <position position="102"/>
    </location>
    <ligand>
        <name>Zn(2+)</name>
        <dbReference type="ChEBI" id="CHEBI:29105"/>
        <label>2</label>
    </ligand>
</feature>
<feature type="active site" description="Proton donor" evidence="1">
    <location>
        <position position="80"/>
    </location>
</feature>
<feature type="binding site" evidence="2">
    <location>
        <position position="81"/>
    </location>
    <ligand>
        <name>Zn(2+)</name>
        <dbReference type="ChEBI" id="CHEBI:29105"/>
        <label>1</label>
        <note>catalytic</note>
    </ligand>
</feature>